<keyword evidence="2" id="KW-1185">Reference proteome</keyword>
<proteinExistence type="predicted"/>
<dbReference type="RefSeq" id="WP_068705598.1">
    <property type="nucleotide sequence ID" value="NZ_BDCR01000004.1"/>
</dbReference>
<evidence type="ECO:0000313" key="2">
    <source>
        <dbReference type="Proteomes" id="UP000076586"/>
    </source>
</evidence>
<name>A0A161M5Y8_9BACT</name>
<dbReference type="OrthoDB" id="1493032at2"/>
<dbReference type="InterPro" id="IPR057695">
    <property type="entry name" value="DUF7935"/>
</dbReference>
<dbReference type="Pfam" id="PF25589">
    <property type="entry name" value="DUF7935"/>
    <property type="match status" value="1"/>
</dbReference>
<protein>
    <submittedName>
        <fullName evidence="1">Uncharacterized protein</fullName>
    </submittedName>
</protein>
<reference evidence="2" key="2">
    <citation type="journal article" date="2017" name="Genome Announc.">
        <title>Draft genome sequence of Paludibacter jiangxiensis NM7(T), a propionate-producing fermentative bacterium.</title>
        <authorList>
            <person name="Qiu Y.-L."/>
            <person name="Tourlousse D.M."/>
            <person name="Matsuura N."/>
            <person name="Ohashi A."/>
            <person name="Sekiguchi Y."/>
        </authorList>
    </citation>
    <scope>NUCLEOTIDE SEQUENCE [LARGE SCALE GENOMIC DNA]</scope>
    <source>
        <strain evidence="2">NM7</strain>
    </source>
</reference>
<organism evidence="1 2">
    <name type="scientific">Paludibacter jiangxiensis</name>
    <dbReference type="NCBI Taxonomy" id="681398"/>
    <lineage>
        <taxon>Bacteria</taxon>
        <taxon>Pseudomonadati</taxon>
        <taxon>Bacteroidota</taxon>
        <taxon>Bacteroidia</taxon>
        <taxon>Bacteroidales</taxon>
        <taxon>Paludibacteraceae</taxon>
        <taxon>Paludibacter</taxon>
    </lineage>
</organism>
<accession>A0A161M5Y8</accession>
<reference evidence="2" key="1">
    <citation type="submission" date="2016-04" db="EMBL/GenBank/DDBJ databases">
        <title>Draft genome sequence of Paludibacter jiangxiensis strain NM7.</title>
        <authorList>
            <person name="Qiu Y."/>
            <person name="Matsuura N."/>
            <person name="Ohashi A."/>
            <person name="Tourlousse M.D."/>
            <person name="Sekiguchi Y."/>
        </authorList>
    </citation>
    <scope>NUCLEOTIDE SEQUENCE [LARGE SCALE GENOMIC DNA]</scope>
    <source>
        <strain evidence="2">NM7</strain>
    </source>
</reference>
<comment type="caution">
    <text evidence="1">The sequence shown here is derived from an EMBL/GenBank/DDBJ whole genome shotgun (WGS) entry which is preliminary data.</text>
</comment>
<sequence length="174" mass="19772">MDILLDILKYTLPAALVVFATYVVIKQMHNENEKHRRYEFLRTSAQLITPARLQAYERLTLFIERMIPDNLVMRQPCSTLTATALQSQLLEIIRNEYEHNVSQQLYVGNDVWIMVKNAKESMLQLVNSCATRLPAGSSGIALAQLIIETYNAASGTTLDIALNMLKKEMNERLG</sequence>
<dbReference type="AlphaFoldDB" id="A0A161M5Y8"/>
<dbReference type="STRING" id="681398.PJIAN_4486"/>
<gene>
    <name evidence="1" type="ORF">PJIAN_4486</name>
</gene>
<evidence type="ECO:0000313" key="1">
    <source>
        <dbReference type="EMBL" id="GAT63943.1"/>
    </source>
</evidence>
<dbReference type="Proteomes" id="UP000076586">
    <property type="component" value="Unassembled WGS sequence"/>
</dbReference>
<dbReference type="EMBL" id="BDCR01000004">
    <property type="protein sequence ID" value="GAT63943.1"/>
    <property type="molecule type" value="Genomic_DNA"/>
</dbReference>